<keyword evidence="1" id="KW-0732">Signal</keyword>
<protein>
    <submittedName>
        <fullName evidence="2">Uncharacterized protein</fullName>
    </submittedName>
</protein>
<sequence length="166" mass="18569" precursor="true">MNKRINSFLALVLSLTTLSLAHSKVATGKIIDNNQLKDRAFKAASGPEVAARVRLLKEQSKDVRAALKVFENKGRRPKVEESSMLSGLYPRSKRMALAMGCRDCGSFQRIKFSQDNTGGSYIELIWVPTLSLEYEWHGTAIGNLYDDYGNLVDQYVANIVYSHARP</sequence>
<accession>A0A0B6WZ53</accession>
<gene>
    <name evidence="2" type="ORF">PYK22_02011</name>
</gene>
<proteinExistence type="predicted"/>
<dbReference type="RefSeq" id="WP_157770814.1">
    <property type="nucleotide sequence ID" value="NZ_CBXV010000007.1"/>
</dbReference>
<reference evidence="2 3" key="1">
    <citation type="submission" date="2013-12" db="EMBL/GenBank/DDBJ databases">
        <authorList>
            <person name="Stott M."/>
        </authorList>
    </citation>
    <scope>NUCLEOTIDE SEQUENCE [LARGE SCALE GENOMIC DNA]</scope>
    <source>
        <strain evidence="2 3">K22</strain>
    </source>
</reference>
<reference evidence="2 3" key="2">
    <citation type="submission" date="2015-01" db="EMBL/GenBank/DDBJ databases">
        <title>Complete genome sequence of Pyrinomonas methylaliphatogenes type strain K22T.</title>
        <authorList>
            <person name="Lee K.C.Y."/>
            <person name="Power J.F."/>
            <person name="Dunfield P.F."/>
            <person name="Morgan X.C."/>
            <person name="Huttenhower C."/>
            <person name="Stott M.B."/>
        </authorList>
    </citation>
    <scope>NUCLEOTIDE SEQUENCE [LARGE SCALE GENOMIC DNA]</scope>
    <source>
        <strain evidence="2 3">K22</strain>
    </source>
</reference>
<feature type="chain" id="PRO_5002110393" evidence="1">
    <location>
        <begin position="22"/>
        <end position="166"/>
    </location>
</feature>
<dbReference type="Proteomes" id="UP000031518">
    <property type="component" value="Unassembled WGS sequence"/>
</dbReference>
<organism evidence="2 3">
    <name type="scientific">Pyrinomonas methylaliphatogenes</name>
    <dbReference type="NCBI Taxonomy" id="454194"/>
    <lineage>
        <taxon>Bacteria</taxon>
        <taxon>Pseudomonadati</taxon>
        <taxon>Acidobacteriota</taxon>
        <taxon>Blastocatellia</taxon>
        <taxon>Blastocatellales</taxon>
        <taxon>Pyrinomonadaceae</taxon>
        <taxon>Pyrinomonas</taxon>
    </lineage>
</organism>
<keyword evidence="3" id="KW-1185">Reference proteome</keyword>
<feature type="signal peptide" evidence="1">
    <location>
        <begin position="1"/>
        <end position="21"/>
    </location>
</feature>
<evidence type="ECO:0000313" key="2">
    <source>
        <dbReference type="EMBL" id="CDM66002.1"/>
    </source>
</evidence>
<dbReference type="AlphaFoldDB" id="A0A0B6WZ53"/>
<name>A0A0B6WZ53_9BACT</name>
<evidence type="ECO:0000256" key="1">
    <source>
        <dbReference type="SAM" id="SignalP"/>
    </source>
</evidence>
<dbReference type="EMBL" id="CBXV010000007">
    <property type="protein sequence ID" value="CDM66002.1"/>
    <property type="molecule type" value="Genomic_DNA"/>
</dbReference>
<evidence type="ECO:0000313" key="3">
    <source>
        <dbReference type="Proteomes" id="UP000031518"/>
    </source>
</evidence>